<evidence type="ECO:0000313" key="7">
    <source>
        <dbReference type="WBParaSite" id="HNAJ_0000639801-mRNA-1"/>
    </source>
</evidence>
<dbReference type="WBParaSite" id="HNAJ_0000639801-mRNA-1">
    <property type="protein sequence ID" value="HNAJ_0000639801-mRNA-1"/>
    <property type="gene ID" value="HNAJ_0000639801"/>
</dbReference>
<dbReference type="GO" id="GO:0004198">
    <property type="term" value="F:calcium-dependent cysteine-type endopeptidase activity"/>
    <property type="evidence" value="ECO:0007669"/>
    <property type="project" value="InterPro"/>
</dbReference>
<dbReference type="GO" id="GO:0006508">
    <property type="term" value="P:proteolysis"/>
    <property type="evidence" value="ECO:0007669"/>
    <property type="project" value="UniProtKB-KW"/>
</dbReference>
<dbReference type="SUPFAM" id="SSF54001">
    <property type="entry name" value="Cysteine proteinases"/>
    <property type="match status" value="1"/>
</dbReference>
<dbReference type="PANTHER" id="PTHR10183">
    <property type="entry name" value="CALPAIN"/>
    <property type="match status" value="1"/>
</dbReference>
<comment type="similarity">
    <text evidence="1">Belongs to the peptidase C2 family.</text>
</comment>
<dbReference type="AlphaFoldDB" id="A0A0R3TH57"/>
<evidence type="ECO:0000256" key="4">
    <source>
        <dbReference type="ARBA" id="ARBA00022807"/>
    </source>
</evidence>
<dbReference type="GO" id="GO:0005737">
    <property type="term" value="C:cytoplasm"/>
    <property type="evidence" value="ECO:0007669"/>
    <property type="project" value="TreeGrafter"/>
</dbReference>
<dbReference type="PANTHER" id="PTHR10183:SF379">
    <property type="entry name" value="CALPAIN-5"/>
    <property type="match status" value="1"/>
</dbReference>
<dbReference type="PROSITE" id="PS50203">
    <property type="entry name" value="CALPAIN_CAT"/>
    <property type="match status" value="1"/>
</dbReference>
<dbReference type="InterPro" id="IPR038765">
    <property type="entry name" value="Papain-like_cys_pep_sf"/>
</dbReference>
<keyword evidence="4" id="KW-0788">Thiol protease</keyword>
<dbReference type="InterPro" id="IPR001300">
    <property type="entry name" value="Peptidase_C2_calpain_cat"/>
</dbReference>
<name>A0A0R3TH57_RODNA</name>
<sequence length="92" mass="10640">LEYSLILKYSHLFFKVIPSGQSFVKSSDGTGLNANGGFAYVGMFWFRFWRFGYWVDVVVDDRLPTEGGRLSFVYSSDRNEFWSALLEKAYAK</sequence>
<keyword evidence="3" id="KW-0378">Hydrolase</keyword>
<proteinExistence type="inferred from homology"/>
<evidence type="ECO:0000256" key="3">
    <source>
        <dbReference type="ARBA" id="ARBA00022801"/>
    </source>
</evidence>
<feature type="domain" description="Calpain catalytic" evidence="6">
    <location>
        <begin position="1"/>
        <end position="92"/>
    </location>
</feature>
<comment type="caution">
    <text evidence="5">Lacks conserved residue(s) required for the propagation of feature annotation.</text>
</comment>
<reference evidence="7" key="1">
    <citation type="submission" date="2017-02" db="UniProtKB">
        <authorList>
            <consortium name="WormBaseParasite"/>
        </authorList>
    </citation>
    <scope>IDENTIFICATION</scope>
</reference>
<evidence type="ECO:0000256" key="1">
    <source>
        <dbReference type="ARBA" id="ARBA00007623"/>
    </source>
</evidence>
<accession>A0A0R3TH57</accession>
<dbReference type="STRING" id="102285.A0A0R3TH57"/>
<evidence type="ECO:0000256" key="5">
    <source>
        <dbReference type="PROSITE-ProRule" id="PRU00239"/>
    </source>
</evidence>
<dbReference type="PRINTS" id="PR00704">
    <property type="entry name" value="CALPAIN"/>
</dbReference>
<dbReference type="Pfam" id="PF00648">
    <property type="entry name" value="Peptidase_C2"/>
    <property type="match status" value="1"/>
</dbReference>
<keyword evidence="2" id="KW-0645">Protease</keyword>
<evidence type="ECO:0000256" key="2">
    <source>
        <dbReference type="ARBA" id="ARBA00022670"/>
    </source>
</evidence>
<protein>
    <submittedName>
        <fullName evidence="7">Calpain catalytic domain-containing protein</fullName>
    </submittedName>
</protein>
<organism evidence="7">
    <name type="scientific">Rodentolepis nana</name>
    <name type="common">Dwarf tapeworm</name>
    <name type="synonym">Hymenolepis nana</name>
    <dbReference type="NCBI Taxonomy" id="102285"/>
    <lineage>
        <taxon>Eukaryota</taxon>
        <taxon>Metazoa</taxon>
        <taxon>Spiralia</taxon>
        <taxon>Lophotrochozoa</taxon>
        <taxon>Platyhelminthes</taxon>
        <taxon>Cestoda</taxon>
        <taxon>Eucestoda</taxon>
        <taxon>Cyclophyllidea</taxon>
        <taxon>Hymenolepididae</taxon>
        <taxon>Rodentolepis</taxon>
    </lineage>
</organism>
<dbReference type="InterPro" id="IPR022684">
    <property type="entry name" value="Calpain_cysteine_protease"/>
</dbReference>
<evidence type="ECO:0000259" key="6">
    <source>
        <dbReference type="PROSITE" id="PS50203"/>
    </source>
</evidence>